<accession>A0A1E1M6S5</accession>
<dbReference type="AlphaFoldDB" id="A0A1E1M6S5"/>
<proteinExistence type="predicted"/>
<protein>
    <submittedName>
        <fullName evidence="1">Uncharacterized protein</fullName>
    </submittedName>
</protein>
<dbReference type="EMBL" id="FJVC01000188">
    <property type="protein sequence ID" value="CZT44802.1"/>
    <property type="molecule type" value="Genomic_DNA"/>
</dbReference>
<evidence type="ECO:0000313" key="2">
    <source>
        <dbReference type="Proteomes" id="UP000177625"/>
    </source>
</evidence>
<reference evidence="2" key="1">
    <citation type="submission" date="2016-03" db="EMBL/GenBank/DDBJ databases">
        <authorList>
            <person name="Guldener U."/>
        </authorList>
    </citation>
    <scope>NUCLEOTIDE SEQUENCE [LARGE SCALE GENOMIC DNA]</scope>
</reference>
<name>A0A1E1M6S5_RHYSE</name>
<keyword evidence="2" id="KW-1185">Reference proteome</keyword>
<organism evidence="1 2">
    <name type="scientific">Rhynchosporium secalis</name>
    <name type="common">Barley scald fungus</name>
    <dbReference type="NCBI Taxonomy" id="38038"/>
    <lineage>
        <taxon>Eukaryota</taxon>
        <taxon>Fungi</taxon>
        <taxon>Dikarya</taxon>
        <taxon>Ascomycota</taxon>
        <taxon>Pezizomycotina</taxon>
        <taxon>Leotiomycetes</taxon>
        <taxon>Helotiales</taxon>
        <taxon>Ploettnerulaceae</taxon>
        <taxon>Rhynchosporium</taxon>
    </lineage>
</organism>
<sequence length="148" mass="17220">MKLASRNSPSVPFAMEIVCLAVWHDMEFIIHQHHIRRLFPARLRFHTHTPSMEKFVKLRNMVRDALKAKILPSLTIKVFLLSLTILDLHDQQMANAAGRGWSTSLDCSSERFILYVDEAMRSCVTHDYNSPTQKFFMNKKDFLSQLVN</sequence>
<evidence type="ECO:0000313" key="1">
    <source>
        <dbReference type="EMBL" id="CZT44802.1"/>
    </source>
</evidence>
<gene>
    <name evidence="1" type="ORF">RSE6_05036</name>
</gene>
<dbReference type="Proteomes" id="UP000177625">
    <property type="component" value="Unassembled WGS sequence"/>
</dbReference>